<dbReference type="Proteomes" id="UP000544122">
    <property type="component" value="Unassembled WGS sequence"/>
</dbReference>
<sequence length="290" mass="32582">MEGRGLSSPGDRHDDRVDILGVGVSSINLDDAIATIERWISERSRNYVCITGVHGVMESRRDQRLRLIHNEAGMVTPDGMPLVWFSRFCGKRRTDRVYGPDLMRKMTAVSSLRGYRQFYYGGAEGVADKLKQALIAAHPKLAVAGTLCPPFRELTPEEDRAVVAEINAARPDIVWVGLSTPRQEYWMARHLGRIEAPVIVGVGAAFDFLAGTKLQAPLWMQRSGLEWLFRLCSEPRRLWRRYAYIVPAFLLLAAGTVVRQATLYSVNAPSRLRSQTNWLRSGHPPRDPVA</sequence>
<dbReference type="PANTHER" id="PTHR34136:SF1">
    <property type="entry name" value="UDP-N-ACETYL-D-MANNOSAMINURONIC ACID TRANSFERASE"/>
    <property type="match status" value="1"/>
</dbReference>
<dbReference type="CDD" id="cd06533">
    <property type="entry name" value="Glyco_transf_WecG_TagA"/>
    <property type="match status" value="1"/>
</dbReference>
<evidence type="ECO:0000313" key="4">
    <source>
        <dbReference type="Proteomes" id="UP000544122"/>
    </source>
</evidence>
<keyword evidence="2 3" id="KW-0808">Transferase</keyword>
<name>A0A7Y4GWN5_9BRAD</name>
<dbReference type="NCBIfam" id="TIGR00696">
    <property type="entry name" value="wecG_tagA_cpsF"/>
    <property type="match status" value="1"/>
</dbReference>
<dbReference type="RefSeq" id="WP_171582540.1">
    <property type="nucleotide sequence ID" value="NZ_JAAVLX010000010.1"/>
</dbReference>
<organism evidence="3 4">
    <name type="scientific">Bradyrhizobium australiense</name>
    <dbReference type="NCBI Taxonomy" id="2721161"/>
    <lineage>
        <taxon>Bacteria</taxon>
        <taxon>Pseudomonadati</taxon>
        <taxon>Pseudomonadota</taxon>
        <taxon>Alphaproteobacteria</taxon>
        <taxon>Hyphomicrobiales</taxon>
        <taxon>Nitrobacteraceae</taxon>
        <taxon>Bradyrhizobium</taxon>
    </lineage>
</organism>
<dbReference type="AlphaFoldDB" id="A0A7Y4GWN5"/>
<keyword evidence="4" id="KW-1185">Reference proteome</keyword>
<dbReference type="PANTHER" id="PTHR34136">
    <property type="match status" value="1"/>
</dbReference>
<dbReference type="EMBL" id="JAAVLX010000010">
    <property type="protein sequence ID" value="NOJ43323.1"/>
    <property type="molecule type" value="Genomic_DNA"/>
</dbReference>
<proteinExistence type="predicted"/>
<dbReference type="InterPro" id="IPR004629">
    <property type="entry name" value="WecG_TagA_CpsF"/>
</dbReference>
<evidence type="ECO:0000256" key="1">
    <source>
        <dbReference type="ARBA" id="ARBA00022676"/>
    </source>
</evidence>
<comment type="caution">
    <text evidence="3">The sequence shown here is derived from an EMBL/GenBank/DDBJ whole genome shotgun (WGS) entry which is preliminary data.</text>
</comment>
<dbReference type="GO" id="GO:0016758">
    <property type="term" value="F:hexosyltransferase activity"/>
    <property type="evidence" value="ECO:0007669"/>
    <property type="project" value="TreeGrafter"/>
</dbReference>
<evidence type="ECO:0000313" key="3">
    <source>
        <dbReference type="EMBL" id="NOJ43323.1"/>
    </source>
</evidence>
<keyword evidence="1" id="KW-0328">Glycosyltransferase</keyword>
<protein>
    <submittedName>
        <fullName evidence="3">WecB/TagA/CpsF family glycosyltransferase</fullName>
    </submittedName>
</protein>
<reference evidence="3 4" key="1">
    <citation type="submission" date="2020-03" db="EMBL/GenBank/DDBJ databases">
        <title>Bradyrhizobium diversity isolated from nodules of Indigofera sp.</title>
        <authorList>
            <person name="Klepa M."/>
            <person name="Helene L."/>
            <person name="Hungria M."/>
        </authorList>
    </citation>
    <scope>NUCLEOTIDE SEQUENCE [LARGE SCALE GENOMIC DNA]</scope>
    <source>
        <strain evidence="3 4">WSM 1791</strain>
    </source>
</reference>
<accession>A0A7Y4GWN5</accession>
<dbReference type="Pfam" id="PF03808">
    <property type="entry name" value="Glyco_tran_WecG"/>
    <property type="match status" value="1"/>
</dbReference>
<evidence type="ECO:0000256" key="2">
    <source>
        <dbReference type="ARBA" id="ARBA00022679"/>
    </source>
</evidence>
<gene>
    <name evidence="3" type="ORF">HCN58_27785</name>
</gene>